<name>X1TNA7_9ZZZZ</name>
<reference evidence="1" key="1">
    <citation type="journal article" date="2014" name="Front. Microbiol.">
        <title>High frequency of phylogenetically diverse reductive dehalogenase-homologous genes in deep subseafloor sedimentary metagenomes.</title>
        <authorList>
            <person name="Kawai M."/>
            <person name="Futagami T."/>
            <person name="Toyoda A."/>
            <person name="Takaki Y."/>
            <person name="Nishi S."/>
            <person name="Hori S."/>
            <person name="Arai W."/>
            <person name="Tsubouchi T."/>
            <person name="Morono Y."/>
            <person name="Uchiyama I."/>
            <person name="Ito T."/>
            <person name="Fujiyama A."/>
            <person name="Inagaki F."/>
            <person name="Takami H."/>
        </authorList>
    </citation>
    <scope>NUCLEOTIDE SEQUENCE</scope>
    <source>
        <strain evidence="1">Expedition CK06-06</strain>
    </source>
</reference>
<feature type="non-terminal residue" evidence="1">
    <location>
        <position position="264"/>
    </location>
</feature>
<proteinExistence type="predicted"/>
<feature type="non-terminal residue" evidence="1">
    <location>
        <position position="1"/>
    </location>
</feature>
<evidence type="ECO:0000313" key="1">
    <source>
        <dbReference type="EMBL" id="GAI89035.1"/>
    </source>
</evidence>
<sequence>GLTSPGVAGDLSGATLGITVNTSNRARNWLVYGLVDESLDNWDEATTSYSNAPGILPAALGSFALDDTKLQLLGTLSVSENTPTRETPNIHTSTTTDLNLDSFLGGDTNTLVTFIVMNENSDNNASYSIATKEGDPATAPTLTLPNAAAQVATVVTVSFQNGVDGYTGTFDRTISERLAHNVNGSEVVYDYLDGYATDSSADEQRLTRFDNIIGSEPNQIPSGATILSAELIVTTSLESSADTEGPFGVAGLLQPFDSTTSYFT</sequence>
<gene>
    <name evidence="1" type="ORF">S12H4_39868</name>
</gene>
<accession>X1TNA7</accession>
<protein>
    <submittedName>
        <fullName evidence="1">Uncharacterized protein</fullName>
    </submittedName>
</protein>
<dbReference type="EMBL" id="BARW01024142">
    <property type="protein sequence ID" value="GAI89035.1"/>
    <property type="molecule type" value="Genomic_DNA"/>
</dbReference>
<comment type="caution">
    <text evidence="1">The sequence shown here is derived from an EMBL/GenBank/DDBJ whole genome shotgun (WGS) entry which is preliminary data.</text>
</comment>
<organism evidence="1">
    <name type="scientific">marine sediment metagenome</name>
    <dbReference type="NCBI Taxonomy" id="412755"/>
    <lineage>
        <taxon>unclassified sequences</taxon>
        <taxon>metagenomes</taxon>
        <taxon>ecological metagenomes</taxon>
    </lineage>
</organism>
<dbReference type="AlphaFoldDB" id="X1TNA7"/>